<keyword evidence="6" id="KW-1185">Reference proteome</keyword>
<evidence type="ECO:0000256" key="3">
    <source>
        <dbReference type="SAM" id="Phobius"/>
    </source>
</evidence>
<keyword evidence="3" id="KW-1133">Transmembrane helix</keyword>
<sequence length="616" mass="67749">MNVVTEQPDQDVVAALPAIPAWERFVAARTSDVFCDAWLTLICEKFPSVRKAAVLIEASDGQNYVPIAVWPAVDADMARMGPAVSQALSDRRIAVLPVADAPGVLHAAIPVMSGERIAGAAVFELPTDPIVLSALLREVHWASAWLTNLLGKRELDDAVEASQRASGIVHTLATALRHVRFQQAMFDLVNELRRRFDCTRVAIGLVRDAQVRLAALSEAATFEKSSPLVQAYRDAMAEATDLAQAVEASDGRDGRPASGYRAHTELLQRTGAHVVLSVPIVQHARTIAVVTFEREGQPLDETERRWIDAFAALVAPVVEQRMLAERTSFGRMRDEAVRFWRNLVGPRFLVWKAVGLLVLLVAVALVCIPVDYRVSAKTVTEGEIQRVAAAPFEGFLAEGFVRAGDTVRKGQQVARLDDHELRVERIRWASERDQYDNKLREAMAGHDLTAIGVTSAQLSEAQAQLDLLDDKLDRATVRAPYDGVVVSGDLSHDIGTPVEAGKKLFEIAPLDSYRIILEVDERDIAPIRDGQHGELVMNGFAGHAMTIDVLRVMPVATAEDGKNFYRVEARLTKPSNLLLPGMEGVAKVDVGRRQLGWVLLHGALDWLRLQLWTWGL</sequence>
<dbReference type="Gene3D" id="2.40.30.170">
    <property type="match status" value="1"/>
</dbReference>
<comment type="caution">
    <text evidence="5">The sequence shown here is derived from an EMBL/GenBank/DDBJ whole genome shotgun (WGS) entry which is preliminary data.</text>
</comment>
<gene>
    <name evidence="5" type="ORF">EC912_105210</name>
</gene>
<keyword evidence="3" id="KW-0472">Membrane</keyword>
<dbReference type="AlphaFoldDB" id="A0A4R3YM39"/>
<keyword evidence="3" id="KW-0812">Transmembrane</keyword>
<feature type="transmembrane region" description="Helical" evidence="3">
    <location>
        <begin position="348"/>
        <end position="368"/>
    </location>
</feature>
<dbReference type="Gene3D" id="2.40.50.100">
    <property type="match status" value="1"/>
</dbReference>
<reference evidence="5 6" key="1">
    <citation type="submission" date="2019-03" db="EMBL/GenBank/DDBJ databases">
        <title>Above-ground endophytic microbial communities from plants in different locations in the United States.</title>
        <authorList>
            <person name="Frank C."/>
        </authorList>
    </citation>
    <scope>NUCLEOTIDE SEQUENCE [LARGE SCALE GENOMIC DNA]</scope>
    <source>
        <strain evidence="5 6">LP_13_YM</strain>
    </source>
</reference>
<name>A0A4R3YM39_9GAMM</name>
<dbReference type="InterPro" id="IPR050465">
    <property type="entry name" value="UPF0194_transport"/>
</dbReference>
<dbReference type="OrthoDB" id="9806939at2"/>
<accession>A0A4R3YM39</accession>
<dbReference type="SUPFAM" id="SSF55781">
    <property type="entry name" value="GAF domain-like"/>
    <property type="match status" value="1"/>
</dbReference>
<protein>
    <submittedName>
        <fullName evidence="5">GAF domain-containing protein</fullName>
    </submittedName>
</protein>
<feature type="domain" description="GAF" evidence="4">
    <location>
        <begin position="180"/>
        <end position="328"/>
    </location>
</feature>
<dbReference type="Proteomes" id="UP000295645">
    <property type="component" value="Unassembled WGS sequence"/>
</dbReference>
<dbReference type="SUPFAM" id="SSF111369">
    <property type="entry name" value="HlyD-like secretion proteins"/>
    <property type="match status" value="1"/>
</dbReference>
<dbReference type="InterPro" id="IPR003018">
    <property type="entry name" value="GAF"/>
</dbReference>
<dbReference type="PANTHER" id="PTHR32347:SF23">
    <property type="entry name" value="BLL5650 PROTEIN"/>
    <property type="match status" value="1"/>
</dbReference>
<dbReference type="InterPro" id="IPR029016">
    <property type="entry name" value="GAF-like_dom_sf"/>
</dbReference>
<organism evidence="5 6">
    <name type="scientific">Luteibacter rhizovicinus</name>
    <dbReference type="NCBI Taxonomy" id="242606"/>
    <lineage>
        <taxon>Bacteria</taxon>
        <taxon>Pseudomonadati</taxon>
        <taxon>Pseudomonadota</taxon>
        <taxon>Gammaproteobacteria</taxon>
        <taxon>Lysobacterales</taxon>
        <taxon>Rhodanobacteraceae</taxon>
        <taxon>Luteibacter</taxon>
    </lineage>
</organism>
<dbReference type="GO" id="GO:0030313">
    <property type="term" value="C:cell envelope"/>
    <property type="evidence" value="ECO:0007669"/>
    <property type="project" value="UniProtKB-SubCell"/>
</dbReference>
<dbReference type="Pfam" id="PF01590">
    <property type="entry name" value="GAF"/>
    <property type="match status" value="1"/>
</dbReference>
<evidence type="ECO:0000256" key="2">
    <source>
        <dbReference type="ARBA" id="ARBA00023054"/>
    </source>
</evidence>
<proteinExistence type="predicted"/>
<evidence type="ECO:0000256" key="1">
    <source>
        <dbReference type="ARBA" id="ARBA00004196"/>
    </source>
</evidence>
<comment type="subcellular location">
    <subcellularLocation>
        <location evidence="1">Cell envelope</location>
    </subcellularLocation>
</comment>
<dbReference type="RefSeq" id="WP_132145078.1">
    <property type="nucleotide sequence ID" value="NZ_SMCS01000005.1"/>
</dbReference>
<dbReference type="EMBL" id="SMCS01000005">
    <property type="protein sequence ID" value="TCV93350.1"/>
    <property type="molecule type" value="Genomic_DNA"/>
</dbReference>
<evidence type="ECO:0000259" key="4">
    <source>
        <dbReference type="SMART" id="SM00065"/>
    </source>
</evidence>
<evidence type="ECO:0000313" key="5">
    <source>
        <dbReference type="EMBL" id="TCV93350.1"/>
    </source>
</evidence>
<dbReference type="PANTHER" id="PTHR32347">
    <property type="entry name" value="EFFLUX SYSTEM COMPONENT YKNX-RELATED"/>
    <property type="match status" value="1"/>
</dbReference>
<dbReference type="SMART" id="SM00065">
    <property type="entry name" value="GAF"/>
    <property type="match status" value="1"/>
</dbReference>
<evidence type="ECO:0000313" key="6">
    <source>
        <dbReference type="Proteomes" id="UP000295645"/>
    </source>
</evidence>
<keyword evidence="2" id="KW-0175">Coiled coil</keyword>
<dbReference type="Gene3D" id="3.30.450.40">
    <property type="match status" value="1"/>
</dbReference>